<evidence type="ECO:0000256" key="1">
    <source>
        <dbReference type="ARBA" id="ARBA00001971"/>
    </source>
</evidence>
<comment type="cofactor">
    <cofactor evidence="1 11">
        <name>heme</name>
        <dbReference type="ChEBI" id="CHEBI:30413"/>
    </cofactor>
</comment>
<organism evidence="13 14">
    <name type="scientific">Ladona fulva</name>
    <name type="common">Scarce chaser dragonfly</name>
    <name type="synonym">Libellula fulva</name>
    <dbReference type="NCBI Taxonomy" id="123851"/>
    <lineage>
        <taxon>Eukaryota</taxon>
        <taxon>Metazoa</taxon>
        <taxon>Ecdysozoa</taxon>
        <taxon>Arthropoda</taxon>
        <taxon>Hexapoda</taxon>
        <taxon>Insecta</taxon>
        <taxon>Pterygota</taxon>
        <taxon>Palaeoptera</taxon>
        <taxon>Odonata</taxon>
        <taxon>Epiprocta</taxon>
        <taxon>Anisoptera</taxon>
        <taxon>Libelluloidea</taxon>
        <taxon>Libellulidae</taxon>
        <taxon>Ladona</taxon>
    </lineage>
</organism>
<dbReference type="OrthoDB" id="3945418at2759"/>
<dbReference type="GO" id="GO:0020037">
    <property type="term" value="F:heme binding"/>
    <property type="evidence" value="ECO:0007669"/>
    <property type="project" value="InterPro"/>
</dbReference>
<keyword evidence="8 12" id="KW-0560">Oxidoreductase</keyword>
<comment type="subcellular location">
    <subcellularLocation>
        <location evidence="4">Endoplasmic reticulum membrane</location>
        <topology evidence="4">Peripheral membrane protein</topology>
    </subcellularLocation>
    <subcellularLocation>
        <location evidence="3">Microsome membrane</location>
        <topology evidence="3">Peripheral membrane protein</topology>
    </subcellularLocation>
</comment>
<name>A0A8K0K1D5_LADFU</name>
<dbReference type="InterPro" id="IPR002403">
    <property type="entry name" value="Cyt_P450_E_grp-IV"/>
</dbReference>
<dbReference type="PANTHER" id="PTHR24279:SF120">
    <property type="entry name" value="CYTOCHROME P450"/>
    <property type="match status" value="1"/>
</dbReference>
<feature type="binding site" description="axial binding residue" evidence="11">
    <location>
        <position position="499"/>
    </location>
    <ligand>
        <name>heme</name>
        <dbReference type="ChEBI" id="CHEBI:30413"/>
    </ligand>
    <ligandPart>
        <name>Fe</name>
        <dbReference type="ChEBI" id="CHEBI:18248"/>
    </ligandPart>
</feature>
<dbReference type="PANTHER" id="PTHR24279">
    <property type="entry name" value="CYTOCHROME P450"/>
    <property type="match status" value="1"/>
</dbReference>
<dbReference type="InterPro" id="IPR050479">
    <property type="entry name" value="CYP11_CYP27_families"/>
</dbReference>
<evidence type="ECO:0000256" key="3">
    <source>
        <dbReference type="ARBA" id="ARBA00004174"/>
    </source>
</evidence>
<evidence type="ECO:0000256" key="8">
    <source>
        <dbReference type="ARBA" id="ARBA00023002"/>
    </source>
</evidence>
<comment type="similarity">
    <text evidence="5 12">Belongs to the cytochrome P450 family.</text>
</comment>
<evidence type="ECO:0000313" key="14">
    <source>
        <dbReference type="Proteomes" id="UP000792457"/>
    </source>
</evidence>
<dbReference type="InterPro" id="IPR001128">
    <property type="entry name" value="Cyt_P450"/>
</dbReference>
<dbReference type="PRINTS" id="PR00465">
    <property type="entry name" value="EP450IV"/>
</dbReference>
<reference evidence="13" key="2">
    <citation type="submission" date="2017-10" db="EMBL/GenBank/DDBJ databases">
        <title>Ladona fulva Genome sequencing and assembly.</title>
        <authorList>
            <person name="Murali S."/>
            <person name="Richards S."/>
            <person name="Bandaranaike D."/>
            <person name="Bellair M."/>
            <person name="Blankenburg K."/>
            <person name="Chao H."/>
            <person name="Dinh H."/>
            <person name="Doddapaneni H."/>
            <person name="Dugan-Rocha S."/>
            <person name="Elkadiri S."/>
            <person name="Gnanaolivu R."/>
            <person name="Hernandez B."/>
            <person name="Skinner E."/>
            <person name="Javaid M."/>
            <person name="Lee S."/>
            <person name="Li M."/>
            <person name="Ming W."/>
            <person name="Munidasa M."/>
            <person name="Muniz J."/>
            <person name="Nguyen L."/>
            <person name="Hughes D."/>
            <person name="Osuji N."/>
            <person name="Pu L.-L."/>
            <person name="Puazo M."/>
            <person name="Qu C."/>
            <person name="Quiroz J."/>
            <person name="Raj R."/>
            <person name="Weissenberger G."/>
            <person name="Xin Y."/>
            <person name="Zou X."/>
            <person name="Han Y."/>
            <person name="Worley K."/>
            <person name="Muzny D."/>
            <person name="Gibbs R."/>
        </authorList>
    </citation>
    <scope>NUCLEOTIDE SEQUENCE</scope>
    <source>
        <strain evidence="13">Sampled in the wild</strain>
    </source>
</reference>
<dbReference type="GO" id="GO:0016705">
    <property type="term" value="F:oxidoreductase activity, acting on paired donors, with incorporation or reduction of molecular oxygen"/>
    <property type="evidence" value="ECO:0007669"/>
    <property type="project" value="InterPro"/>
</dbReference>
<dbReference type="GO" id="GO:0004497">
    <property type="term" value="F:monooxygenase activity"/>
    <property type="evidence" value="ECO:0007669"/>
    <property type="project" value="UniProtKB-KW"/>
</dbReference>
<comment type="function">
    <text evidence="2">May be involved in the metabolism of insect hormones and in the breakdown of synthetic insecticides.</text>
</comment>
<evidence type="ECO:0000256" key="11">
    <source>
        <dbReference type="PIRSR" id="PIRSR602403-1"/>
    </source>
</evidence>
<evidence type="ECO:0000256" key="10">
    <source>
        <dbReference type="ARBA" id="ARBA00023033"/>
    </source>
</evidence>
<evidence type="ECO:0000256" key="12">
    <source>
        <dbReference type="RuleBase" id="RU000461"/>
    </source>
</evidence>
<keyword evidence="6 11" id="KW-0349">Heme</keyword>
<proteinExistence type="inferred from homology"/>
<dbReference type="PROSITE" id="PS00086">
    <property type="entry name" value="CYTOCHROME_P450"/>
    <property type="match status" value="1"/>
</dbReference>
<comment type="caution">
    <text evidence="13">The sequence shown here is derived from an EMBL/GenBank/DDBJ whole genome shotgun (WGS) entry which is preliminary data.</text>
</comment>
<keyword evidence="10 12" id="KW-0503">Monooxygenase</keyword>
<dbReference type="InterPro" id="IPR036396">
    <property type="entry name" value="Cyt_P450_sf"/>
</dbReference>
<evidence type="ECO:0000256" key="9">
    <source>
        <dbReference type="ARBA" id="ARBA00023004"/>
    </source>
</evidence>
<sequence>MAELIRLKEMASVVLRGGFKSKSVTLTCNGVLRMATLARTSADDGFVPVSWDNARPYEEIPGPKPLPIIGNLHQFIPGIGVMGDNNLIEQQRNLFKKYGKIAKLTNIPGRRDMVFLFDPKLFEEMYRQEGPWPDRDGLHSIAYYRKVHRKDFFEGIGGLLIEFGEEWKKFRTKVNPPMMQPTIANKYLRPILEVSNDFIERLKLIRDSKGEMPEDFINELNKWALESIATIALDKRLGCLEPNLPPDSETQRMIDSAQSLITCLDVLELRPPLWKMISTPNWKKLVNALDYFTEVAMKYINDAIKRMQERKPDDDYEPSVLEKLLLRDSNPKTACVMALDMLAAGVDTTSFTTASMLYNLSKNQDKQQLLFEEIKKFLPNKNDPITVEMVEEMKYLKACIKESMRTLGIVVVNLRGTPKDIVIGNYRIPKNVNVMMPHFITGLMDEHYPLAKQFIPERWLKNRPGENGLIGSPEDFDQVNGFKTNPFVFMPFGFGQRMCIGRRFVQLEMTTLMIKVKIVCFLSMRKHIAII</sequence>
<dbReference type="AlphaFoldDB" id="A0A8K0K1D5"/>
<dbReference type="Proteomes" id="UP000792457">
    <property type="component" value="Unassembled WGS sequence"/>
</dbReference>
<dbReference type="SUPFAM" id="SSF48264">
    <property type="entry name" value="Cytochrome P450"/>
    <property type="match status" value="1"/>
</dbReference>
<evidence type="ECO:0000313" key="13">
    <source>
        <dbReference type="EMBL" id="KAG8226449.1"/>
    </source>
</evidence>
<dbReference type="GO" id="GO:0005789">
    <property type="term" value="C:endoplasmic reticulum membrane"/>
    <property type="evidence" value="ECO:0007669"/>
    <property type="project" value="UniProtKB-SubCell"/>
</dbReference>
<gene>
    <name evidence="13" type="ORF">J437_LFUL003441</name>
</gene>
<dbReference type="CDD" id="cd11054">
    <property type="entry name" value="CYP24A1-like"/>
    <property type="match status" value="1"/>
</dbReference>
<dbReference type="PRINTS" id="PR00385">
    <property type="entry name" value="P450"/>
</dbReference>
<evidence type="ECO:0000256" key="5">
    <source>
        <dbReference type="ARBA" id="ARBA00010617"/>
    </source>
</evidence>
<accession>A0A8K0K1D5</accession>
<evidence type="ECO:0000256" key="4">
    <source>
        <dbReference type="ARBA" id="ARBA00004406"/>
    </source>
</evidence>
<evidence type="ECO:0000256" key="2">
    <source>
        <dbReference type="ARBA" id="ARBA00003690"/>
    </source>
</evidence>
<dbReference type="Gene3D" id="1.10.630.10">
    <property type="entry name" value="Cytochrome P450"/>
    <property type="match status" value="1"/>
</dbReference>
<keyword evidence="7 11" id="KW-0479">Metal-binding</keyword>
<dbReference type="EMBL" id="KZ308282">
    <property type="protein sequence ID" value="KAG8226449.1"/>
    <property type="molecule type" value="Genomic_DNA"/>
</dbReference>
<evidence type="ECO:0000256" key="7">
    <source>
        <dbReference type="ARBA" id="ARBA00022723"/>
    </source>
</evidence>
<evidence type="ECO:0008006" key="15">
    <source>
        <dbReference type="Google" id="ProtNLM"/>
    </source>
</evidence>
<dbReference type="Pfam" id="PF00067">
    <property type="entry name" value="p450"/>
    <property type="match status" value="1"/>
</dbReference>
<evidence type="ECO:0000256" key="6">
    <source>
        <dbReference type="ARBA" id="ARBA00022617"/>
    </source>
</evidence>
<dbReference type="InterPro" id="IPR017972">
    <property type="entry name" value="Cyt_P450_CS"/>
</dbReference>
<keyword evidence="14" id="KW-1185">Reference proteome</keyword>
<dbReference type="FunFam" id="1.10.630.10:FF:000006">
    <property type="entry name" value="Cytochrome P450 302a1, mitochondrial"/>
    <property type="match status" value="1"/>
</dbReference>
<protein>
    <recommendedName>
        <fullName evidence="15">Cytochrome P450</fullName>
    </recommendedName>
</protein>
<dbReference type="GO" id="GO:0005506">
    <property type="term" value="F:iron ion binding"/>
    <property type="evidence" value="ECO:0007669"/>
    <property type="project" value="InterPro"/>
</dbReference>
<keyword evidence="9 11" id="KW-0408">Iron</keyword>
<reference evidence="13" key="1">
    <citation type="submission" date="2013-04" db="EMBL/GenBank/DDBJ databases">
        <authorList>
            <person name="Qu J."/>
            <person name="Murali S.C."/>
            <person name="Bandaranaike D."/>
            <person name="Bellair M."/>
            <person name="Blankenburg K."/>
            <person name="Chao H."/>
            <person name="Dinh H."/>
            <person name="Doddapaneni H."/>
            <person name="Downs B."/>
            <person name="Dugan-Rocha S."/>
            <person name="Elkadiri S."/>
            <person name="Gnanaolivu R.D."/>
            <person name="Hernandez B."/>
            <person name="Javaid M."/>
            <person name="Jayaseelan J.C."/>
            <person name="Lee S."/>
            <person name="Li M."/>
            <person name="Ming W."/>
            <person name="Munidasa M."/>
            <person name="Muniz J."/>
            <person name="Nguyen L."/>
            <person name="Ongeri F."/>
            <person name="Osuji N."/>
            <person name="Pu L.-L."/>
            <person name="Puazo M."/>
            <person name="Qu C."/>
            <person name="Quiroz J."/>
            <person name="Raj R."/>
            <person name="Weissenberger G."/>
            <person name="Xin Y."/>
            <person name="Zou X."/>
            <person name="Han Y."/>
            <person name="Richards S."/>
            <person name="Worley K."/>
            <person name="Muzny D."/>
            <person name="Gibbs R."/>
        </authorList>
    </citation>
    <scope>NUCLEOTIDE SEQUENCE</scope>
    <source>
        <strain evidence="13">Sampled in the wild</strain>
    </source>
</reference>